<sequence>MSESPYQALFFISGEHEQLVSYVQSRLDDLATELGQHVEHDGERSVWRVNDDFAFSITAEKLSDVHAWEYAQRYDDIRAAWTVYDSSTLITLAGQQDVILETDDQYDAEFQRLRSELESLAVVVVDPLAPPVVTDSIIITPRADTKAAPDWFEHQHAPERRPETLPTTAIMRGEKPRTMQAILIGVVVVLALILAAIIATFAPVLGTWWLSFAVFACAALVGVALATWLVRRARA</sequence>
<feature type="transmembrane region" description="Helical" evidence="1">
    <location>
        <begin position="181"/>
        <end position="202"/>
    </location>
</feature>
<gene>
    <name evidence="2" type="ORF">ATJ78_3017</name>
</gene>
<name>A0A2A9DZK8_9MICO</name>
<reference evidence="2 3" key="1">
    <citation type="submission" date="2017-10" db="EMBL/GenBank/DDBJ databases">
        <title>Sequencing the genomes of 1000 actinobacteria strains.</title>
        <authorList>
            <person name="Klenk H.-P."/>
        </authorList>
    </citation>
    <scope>NUCLEOTIDE SEQUENCE [LARGE SCALE GENOMIC DNA]</scope>
    <source>
        <strain evidence="2 3">DSM 21798</strain>
    </source>
</reference>
<keyword evidence="3" id="KW-1185">Reference proteome</keyword>
<evidence type="ECO:0000256" key="1">
    <source>
        <dbReference type="SAM" id="Phobius"/>
    </source>
</evidence>
<evidence type="ECO:0000313" key="2">
    <source>
        <dbReference type="EMBL" id="PFG32033.1"/>
    </source>
</evidence>
<feature type="transmembrane region" description="Helical" evidence="1">
    <location>
        <begin position="208"/>
        <end position="230"/>
    </location>
</feature>
<keyword evidence="1" id="KW-1133">Transmembrane helix</keyword>
<protein>
    <submittedName>
        <fullName evidence="2">Uncharacterized protein</fullName>
    </submittedName>
</protein>
<comment type="caution">
    <text evidence="2">The sequence shown here is derived from an EMBL/GenBank/DDBJ whole genome shotgun (WGS) entry which is preliminary data.</text>
</comment>
<dbReference type="Proteomes" id="UP000221369">
    <property type="component" value="Unassembled WGS sequence"/>
</dbReference>
<evidence type="ECO:0000313" key="3">
    <source>
        <dbReference type="Proteomes" id="UP000221369"/>
    </source>
</evidence>
<accession>A0A2A9DZK8</accession>
<dbReference type="RefSeq" id="WP_098408971.1">
    <property type="nucleotide sequence ID" value="NZ_PDJE01000001.1"/>
</dbReference>
<proteinExistence type="predicted"/>
<dbReference type="AlphaFoldDB" id="A0A2A9DZK8"/>
<keyword evidence="1" id="KW-0472">Membrane</keyword>
<keyword evidence="1" id="KW-0812">Transmembrane</keyword>
<dbReference type="EMBL" id="PDJE01000001">
    <property type="protein sequence ID" value="PFG32033.1"/>
    <property type="molecule type" value="Genomic_DNA"/>
</dbReference>
<organism evidence="2 3">
    <name type="scientific">Paramicrobacterium agarici</name>
    <dbReference type="NCBI Taxonomy" id="630514"/>
    <lineage>
        <taxon>Bacteria</taxon>
        <taxon>Bacillati</taxon>
        <taxon>Actinomycetota</taxon>
        <taxon>Actinomycetes</taxon>
        <taxon>Micrococcales</taxon>
        <taxon>Microbacteriaceae</taxon>
        <taxon>Paramicrobacterium</taxon>
    </lineage>
</organism>